<dbReference type="KEGG" id="man:A11S_2152"/>
<name>M4VKB8_9BACT</name>
<reference evidence="1 2" key="1">
    <citation type="journal article" date="2013" name="ISME J.">
        <title>By their genes ye shall know them: genomic signatures of predatory bacteria.</title>
        <authorList>
            <person name="Pasternak Z."/>
            <person name="Pietrokovski S."/>
            <person name="Rotem O."/>
            <person name="Gophna U."/>
            <person name="Lurie-Weinberger M.N."/>
            <person name="Jurkevitch E."/>
        </authorList>
    </citation>
    <scope>NUCLEOTIDE SEQUENCE [LARGE SCALE GENOMIC DNA]</scope>
    <source>
        <strain evidence="1">EPB</strain>
    </source>
</reference>
<dbReference type="HOGENOM" id="CLU_2880781_0_0_5"/>
<sequence>MKKHQFEEFERLSDEIETLGNFVPWMTHSFGEKSPQAVFHAQIIADWNTVVQISEHFVEELNK</sequence>
<dbReference type="Proteomes" id="UP000011932">
    <property type="component" value="Chromosome"/>
</dbReference>
<proteinExistence type="predicted"/>
<dbReference type="EMBL" id="CP003538">
    <property type="protein sequence ID" value="AGH98950.1"/>
    <property type="molecule type" value="Genomic_DNA"/>
</dbReference>
<dbReference type="STRING" id="349215.A11S_2152"/>
<accession>M4VKB8</accession>
<gene>
    <name evidence="1" type="ORF">A11S_2152</name>
</gene>
<organism evidence="1 2">
    <name type="scientific">Micavibrio aeruginosavorus EPB</name>
    <dbReference type="NCBI Taxonomy" id="349215"/>
    <lineage>
        <taxon>Bacteria</taxon>
        <taxon>Pseudomonadati</taxon>
        <taxon>Bdellovibrionota</taxon>
        <taxon>Bdellovibrionia</taxon>
        <taxon>Bdellovibrionales</taxon>
        <taxon>Pseudobdellovibrionaceae</taxon>
        <taxon>Micavibrio</taxon>
    </lineage>
</organism>
<evidence type="ECO:0000313" key="1">
    <source>
        <dbReference type="EMBL" id="AGH98950.1"/>
    </source>
</evidence>
<protein>
    <submittedName>
        <fullName evidence="1">Uncharacterized protein</fullName>
    </submittedName>
</protein>
<evidence type="ECO:0000313" key="2">
    <source>
        <dbReference type="Proteomes" id="UP000011932"/>
    </source>
</evidence>
<dbReference type="AlphaFoldDB" id="M4VKB8"/>